<reference evidence="2 3" key="1">
    <citation type="submission" date="2022-02" db="EMBL/GenBank/DDBJ databases">
        <title>Chromosome-level reference genomes for two strains of Caenorhabditis briggsae: an improved platform for comparative genomics.</title>
        <authorList>
            <person name="Stevens L."/>
            <person name="Andersen E.C."/>
        </authorList>
    </citation>
    <scope>NUCLEOTIDE SEQUENCE [LARGE SCALE GENOMIC DNA]</scope>
    <source>
        <strain evidence="2">QX1410_ONT</strain>
        <tissue evidence="2">Whole-organism</tissue>
    </source>
</reference>
<accession>A0AAE9A206</accession>
<protein>
    <submittedName>
        <fullName evidence="2">Uncharacterized protein</fullName>
    </submittedName>
</protein>
<evidence type="ECO:0000313" key="3">
    <source>
        <dbReference type="Proteomes" id="UP000827892"/>
    </source>
</evidence>
<keyword evidence="1" id="KW-1133">Transmembrane helix</keyword>
<dbReference type="Proteomes" id="UP000827892">
    <property type="component" value="Chromosome V"/>
</dbReference>
<evidence type="ECO:0000313" key="2">
    <source>
        <dbReference type="EMBL" id="ULT89601.1"/>
    </source>
</evidence>
<dbReference type="OMA" id="QNGFAVY"/>
<dbReference type="AlphaFoldDB" id="A0AAE9A206"/>
<dbReference type="EMBL" id="CP090895">
    <property type="protein sequence ID" value="ULT89601.1"/>
    <property type="molecule type" value="Genomic_DNA"/>
</dbReference>
<keyword evidence="1" id="KW-0472">Membrane</keyword>
<gene>
    <name evidence="2" type="ORF">L3Y34_008197</name>
</gene>
<name>A0AAE9A206_CAEBR</name>
<evidence type="ECO:0000256" key="1">
    <source>
        <dbReference type="SAM" id="Phobius"/>
    </source>
</evidence>
<dbReference type="PROSITE" id="PS51257">
    <property type="entry name" value="PROKAR_LIPOPROTEIN"/>
    <property type="match status" value="1"/>
</dbReference>
<proteinExistence type="predicted"/>
<keyword evidence="1" id="KW-0812">Transmembrane</keyword>
<organism evidence="2 3">
    <name type="scientific">Caenorhabditis briggsae</name>
    <dbReference type="NCBI Taxonomy" id="6238"/>
    <lineage>
        <taxon>Eukaryota</taxon>
        <taxon>Metazoa</taxon>
        <taxon>Ecdysozoa</taxon>
        <taxon>Nematoda</taxon>
        <taxon>Chromadorea</taxon>
        <taxon>Rhabditida</taxon>
        <taxon>Rhabditina</taxon>
        <taxon>Rhabditomorpha</taxon>
        <taxon>Rhabditoidea</taxon>
        <taxon>Rhabditidae</taxon>
        <taxon>Peloderinae</taxon>
        <taxon>Caenorhabditis</taxon>
    </lineage>
</organism>
<sequence length="403" mass="47009">MSTDRSITIQLLTMIIILLFACLPLFTFGSHLSHLPAERKACKSEKITYIPVEKDFYDEPIELFFDSGLNFNHIPVTKILKEECGLIDKETPSLSRRDKRSPFARGIYRLSKYFIHFYQKSKKMLKPELLRGIEKVVSKLNHIKPSTGKVKFAGIGKFFREVWENLEDVLREENDDHVNVILEHTFRTSLQLLIHQNETSEMILNHPKILDKIKKRIPVENPGLLSSVRVSSVECHPFHRDSQAVLYFKLRIPKVERLTIEKCDDIGTITQNSYQFYEIPTATFKRNGHVFKVDLEKCVSDSFTFCPFDSIRPTDCSKEKLQHCNLKKEELGNFSRELQQGFAVYGDFKQILMEKNELQDLWLVKPRTLYHIIPQTNETIMIGKETLKQDTHSNVTVIRQVQF</sequence>
<feature type="transmembrane region" description="Helical" evidence="1">
    <location>
        <begin position="7"/>
        <end position="26"/>
    </location>
</feature>